<dbReference type="GO" id="GO:0016787">
    <property type="term" value="F:hydrolase activity"/>
    <property type="evidence" value="ECO:0007669"/>
    <property type="project" value="UniProtKB-KW"/>
</dbReference>
<dbReference type="InterPro" id="IPR011545">
    <property type="entry name" value="DEAD/DEAH_box_helicase_dom"/>
</dbReference>
<dbReference type="Gene3D" id="3.40.50.300">
    <property type="entry name" value="P-loop containing nucleotide triphosphate hydrolases"/>
    <property type="match status" value="2"/>
</dbReference>
<keyword evidence="2" id="KW-0378">Hydrolase</keyword>
<dbReference type="InterPro" id="IPR027417">
    <property type="entry name" value="P-loop_NTPase"/>
</dbReference>
<dbReference type="GO" id="GO:0005840">
    <property type="term" value="C:ribosome"/>
    <property type="evidence" value="ECO:0007669"/>
    <property type="project" value="TreeGrafter"/>
</dbReference>
<feature type="domain" description="DEAD-box RNA helicase Q" evidence="9">
    <location>
        <begin position="10"/>
        <end position="38"/>
    </location>
</feature>
<feature type="compositionally biased region" description="Basic residues" evidence="6">
    <location>
        <begin position="426"/>
        <end position="444"/>
    </location>
</feature>
<evidence type="ECO:0000313" key="10">
    <source>
        <dbReference type="EMBL" id="THG89690.1"/>
    </source>
</evidence>
<dbReference type="GO" id="GO:0009409">
    <property type="term" value="P:response to cold"/>
    <property type="evidence" value="ECO:0007669"/>
    <property type="project" value="TreeGrafter"/>
</dbReference>
<dbReference type="PROSITE" id="PS51192">
    <property type="entry name" value="HELICASE_ATP_BIND_1"/>
    <property type="match status" value="1"/>
</dbReference>
<proteinExistence type="predicted"/>
<keyword evidence="1" id="KW-0547">Nucleotide-binding</keyword>
<evidence type="ECO:0000256" key="1">
    <source>
        <dbReference type="ARBA" id="ARBA00022741"/>
    </source>
</evidence>
<sequence length="460" mass="51782">MKVGKKMKSNNFKRFDLKPYLIESLDEQNILMPTEIQERLIPAIYNGHDVIGQSQTGTGKTLAFLLPLLNRLDESKDEVQAVITAPTRELASQLFEELKKLIDHSPESASVKAKLLVGGTDKQRAMDGLKQQPQIVVGTPGRIADLMNENALNVYTGTVLIVDEADQMLDMGFIEDVDKVASRMAAKLQMLVFSATIPEKLKPFLNKYMDNPRHVQVEPKHVTATTIEHRIVALRHRDKLSFVAELAESFNPYFAIVFTSTKEEADEVTNAMISAGLNVGRLHGGLQPRERKQVMRQVNDLKFQYLVATDLAARGIDIKGVSHIINYSLPNDLDFYIHRVGRTGRAGAEGIAYTIYDLADQQAVEKLIGKGITFTYYDFKKGEWTKLDKPPLGVPGKRAPKRKGPETETSQKRKEKKTVVNTGGKAKAKPKKVKPAYKKKARFKKEKEDQRQRRISKKKK</sequence>
<evidence type="ECO:0000256" key="6">
    <source>
        <dbReference type="SAM" id="MobiDB-lite"/>
    </source>
</evidence>
<dbReference type="SUPFAM" id="SSF52540">
    <property type="entry name" value="P-loop containing nucleoside triphosphate hydrolases"/>
    <property type="match status" value="1"/>
</dbReference>
<evidence type="ECO:0000259" key="9">
    <source>
        <dbReference type="PROSITE" id="PS51195"/>
    </source>
</evidence>
<dbReference type="InterPro" id="IPR001650">
    <property type="entry name" value="Helicase_C-like"/>
</dbReference>
<dbReference type="PANTHER" id="PTHR47963:SF1">
    <property type="entry name" value="DEAD-BOX ATP-DEPENDENT RNA HELICASE CSHB"/>
    <property type="match status" value="1"/>
</dbReference>
<evidence type="ECO:0000259" key="7">
    <source>
        <dbReference type="PROSITE" id="PS51192"/>
    </source>
</evidence>
<gene>
    <name evidence="10" type="ORF">AJ85_15685</name>
</gene>
<dbReference type="InterPro" id="IPR044742">
    <property type="entry name" value="DEAD/DEAH_RhlB"/>
</dbReference>
<keyword evidence="3 10" id="KW-0347">Helicase</keyword>
<dbReference type="SMART" id="SM00487">
    <property type="entry name" value="DEXDc"/>
    <property type="match status" value="1"/>
</dbReference>
<dbReference type="PROSITE" id="PS51194">
    <property type="entry name" value="HELICASE_CTER"/>
    <property type="match status" value="1"/>
</dbReference>
<dbReference type="InterPro" id="IPR014001">
    <property type="entry name" value="Helicase_ATP-bd"/>
</dbReference>
<protein>
    <submittedName>
        <fullName evidence="10">DEAD/DEAH box helicase</fullName>
    </submittedName>
</protein>
<dbReference type="InterPro" id="IPR050547">
    <property type="entry name" value="DEAD_box_RNA_helicases"/>
</dbReference>
<name>A0A4S4JY36_ALKAL</name>
<feature type="short sequence motif" description="Q motif" evidence="5">
    <location>
        <begin position="10"/>
        <end position="38"/>
    </location>
</feature>
<dbReference type="Pfam" id="PF00270">
    <property type="entry name" value="DEAD"/>
    <property type="match status" value="1"/>
</dbReference>
<dbReference type="Proteomes" id="UP000297014">
    <property type="component" value="Unassembled WGS sequence"/>
</dbReference>
<evidence type="ECO:0000256" key="2">
    <source>
        <dbReference type="ARBA" id="ARBA00022801"/>
    </source>
</evidence>
<dbReference type="PROSITE" id="PS51195">
    <property type="entry name" value="Q_MOTIF"/>
    <property type="match status" value="1"/>
</dbReference>
<feature type="domain" description="Helicase C-terminal" evidence="8">
    <location>
        <begin position="226"/>
        <end position="383"/>
    </location>
</feature>
<evidence type="ECO:0000313" key="11">
    <source>
        <dbReference type="Proteomes" id="UP000297014"/>
    </source>
</evidence>
<feature type="compositionally biased region" description="Basic and acidic residues" evidence="6">
    <location>
        <begin position="403"/>
        <end position="412"/>
    </location>
</feature>
<dbReference type="Pfam" id="PF00271">
    <property type="entry name" value="Helicase_C"/>
    <property type="match status" value="1"/>
</dbReference>
<accession>A0A4S4JY36</accession>
<keyword evidence="4" id="KW-0067">ATP-binding</keyword>
<dbReference type="CDD" id="cd18787">
    <property type="entry name" value="SF2_C_DEAD"/>
    <property type="match status" value="1"/>
</dbReference>
<evidence type="ECO:0000259" key="8">
    <source>
        <dbReference type="PROSITE" id="PS51194"/>
    </source>
</evidence>
<evidence type="ECO:0000256" key="3">
    <source>
        <dbReference type="ARBA" id="ARBA00022806"/>
    </source>
</evidence>
<feature type="region of interest" description="Disordered" evidence="6">
    <location>
        <begin position="388"/>
        <end position="460"/>
    </location>
</feature>
<dbReference type="EMBL" id="JALP01000203">
    <property type="protein sequence ID" value="THG89690.1"/>
    <property type="molecule type" value="Genomic_DNA"/>
</dbReference>
<organism evidence="10 11">
    <name type="scientific">Alkalihalobacillus alcalophilus ATCC 27647 = CGMCC 1.3604</name>
    <dbReference type="NCBI Taxonomy" id="1218173"/>
    <lineage>
        <taxon>Bacteria</taxon>
        <taxon>Bacillati</taxon>
        <taxon>Bacillota</taxon>
        <taxon>Bacilli</taxon>
        <taxon>Bacillales</taxon>
        <taxon>Bacillaceae</taxon>
        <taxon>Alkalihalobacillus</taxon>
    </lineage>
</organism>
<reference evidence="10 11" key="1">
    <citation type="submission" date="2014-01" db="EMBL/GenBank/DDBJ databases">
        <title>Draft genome sequencing of Bacillus alcalophilus CGMCC 1.3604.</title>
        <authorList>
            <person name="Yang J."/>
            <person name="Diao L."/>
            <person name="Yang S."/>
        </authorList>
    </citation>
    <scope>NUCLEOTIDE SEQUENCE [LARGE SCALE GENOMIC DNA]</scope>
    <source>
        <strain evidence="10 11">CGMCC 1.3604</strain>
    </source>
</reference>
<evidence type="ECO:0000256" key="4">
    <source>
        <dbReference type="ARBA" id="ARBA00022840"/>
    </source>
</evidence>
<dbReference type="GO" id="GO:0003724">
    <property type="term" value="F:RNA helicase activity"/>
    <property type="evidence" value="ECO:0007669"/>
    <property type="project" value="InterPro"/>
</dbReference>
<evidence type="ECO:0000256" key="5">
    <source>
        <dbReference type="PROSITE-ProRule" id="PRU00552"/>
    </source>
</evidence>
<dbReference type="GO" id="GO:0005524">
    <property type="term" value="F:ATP binding"/>
    <property type="evidence" value="ECO:0007669"/>
    <property type="project" value="UniProtKB-KW"/>
</dbReference>
<comment type="caution">
    <text evidence="10">The sequence shown here is derived from an EMBL/GenBank/DDBJ whole genome shotgun (WGS) entry which is preliminary data.</text>
</comment>
<dbReference type="GO" id="GO:0005829">
    <property type="term" value="C:cytosol"/>
    <property type="evidence" value="ECO:0007669"/>
    <property type="project" value="TreeGrafter"/>
</dbReference>
<dbReference type="PANTHER" id="PTHR47963">
    <property type="entry name" value="DEAD-BOX ATP-DEPENDENT RNA HELICASE 47, MITOCHONDRIAL"/>
    <property type="match status" value="1"/>
</dbReference>
<feature type="domain" description="Helicase ATP-binding" evidence="7">
    <location>
        <begin position="41"/>
        <end position="215"/>
    </location>
</feature>
<dbReference type="SMART" id="SM00490">
    <property type="entry name" value="HELICc"/>
    <property type="match status" value="1"/>
</dbReference>
<dbReference type="GO" id="GO:0033592">
    <property type="term" value="F:RNA strand annealing activity"/>
    <property type="evidence" value="ECO:0007669"/>
    <property type="project" value="TreeGrafter"/>
</dbReference>
<dbReference type="AlphaFoldDB" id="A0A4S4JY36"/>
<dbReference type="InterPro" id="IPR014014">
    <property type="entry name" value="RNA_helicase_DEAD_Q_motif"/>
</dbReference>
<dbReference type="CDD" id="cd00268">
    <property type="entry name" value="DEADc"/>
    <property type="match status" value="1"/>
</dbReference>